<proteinExistence type="predicted"/>
<dbReference type="Proteomes" id="UP000820669">
    <property type="component" value="Unassembled WGS sequence"/>
</dbReference>
<dbReference type="RefSeq" id="WP_169380248.1">
    <property type="nucleotide sequence ID" value="NZ_JAAXLA010000007.1"/>
</dbReference>
<sequence>MLRPPLGTTPTLGGQPGAAVDMWAYPDRKDPRYRLDSRHDALRTKLADELIRITAEAGMGSASWPSALPRR</sequence>
<evidence type="ECO:0000313" key="1">
    <source>
        <dbReference type="EMBL" id="NMH96864.1"/>
    </source>
</evidence>
<name>A0ABX1S5K6_9PSEU</name>
<evidence type="ECO:0000313" key="2">
    <source>
        <dbReference type="Proteomes" id="UP000820669"/>
    </source>
</evidence>
<comment type="caution">
    <text evidence="1">The sequence shown here is derived from an EMBL/GenBank/DDBJ whole genome shotgun (WGS) entry which is preliminary data.</text>
</comment>
<accession>A0ABX1S5K6</accession>
<organism evidence="1 2">
    <name type="scientific">Pseudonocardia acidicola</name>
    <dbReference type="NCBI Taxonomy" id="2724939"/>
    <lineage>
        <taxon>Bacteria</taxon>
        <taxon>Bacillati</taxon>
        <taxon>Actinomycetota</taxon>
        <taxon>Actinomycetes</taxon>
        <taxon>Pseudonocardiales</taxon>
        <taxon>Pseudonocardiaceae</taxon>
        <taxon>Pseudonocardia</taxon>
    </lineage>
</organism>
<gene>
    <name evidence="1" type="ORF">HF526_05965</name>
</gene>
<keyword evidence="2" id="KW-1185">Reference proteome</keyword>
<dbReference type="EMBL" id="JAAXLA010000007">
    <property type="protein sequence ID" value="NMH96864.1"/>
    <property type="molecule type" value="Genomic_DNA"/>
</dbReference>
<protein>
    <submittedName>
        <fullName evidence="1">Uncharacterized protein</fullName>
    </submittedName>
</protein>
<reference evidence="1 2" key="1">
    <citation type="submission" date="2020-04" db="EMBL/GenBank/DDBJ databases">
        <authorList>
            <person name="Klaysubun C."/>
            <person name="Duangmal K."/>
            <person name="Lipun K."/>
        </authorList>
    </citation>
    <scope>NUCLEOTIDE SEQUENCE [LARGE SCALE GENOMIC DNA]</scope>
    <source>
        <strain evidence="1 2">K10HN5</strain>
    </source>
</reference>